<accession>A0A068Y6X8</accession>
<organism evidence="1 2">
    <name type="scientific">Echinococcus multilocularis</name>
    <name type="common">Fox tapeworm</name>
    <dbReference type="NCBI Taxonomy" id="6211"/>
    <lineage>
        <taxon>Eukaryota</taxon>
        <taxon>Metazoa</taxon>
        <taxon>Spiralia</taxon>
        <taxon>Lophotrochozoa</taxon>
        <taxon>Platyhelminthes</taxon>
        <taxon>Cestoda</taxon>
        <taxon>Eucestoda</taxon>
        <taxon>Cyclophyllidea</taxon>
        <taxon>Taeniidae</taxon>
        <taxon>Echinococcus</taxon>
    </lineage>
</organism>
<protein>
    <submittedName>
        <fullName evidence="1">Kunitz protease inhibitor</fullName>
    </submittedName>
</protein>
<reference evidence="1" key="2">
    <citation type="submission" date="2015-11" db="EMBL/GenBank/DDBJ databases">
        <authorList>
            <person name="Zhang Y."/>
            <person name="Guo Z."/>
        </authorList>
    </citation>
    <scope>NUCLEOTIDE SEQUENCE</scope>
</reference>
<dbReference type="AlphaFoldDB" id="A0A068Y6X8"/>
<name>A0A068Y6X8_ECHMU</name>
<dbReference type="Proteomes" id="UP000017246">
    <property type="component" value="Unassembled WGS sequence"/>
</dbReference>
<dbReference type="EMBL" id="LN902847">
    <property type="protein sequence ID" value="CDS38055.1"/>
    <property type="molecule type" value="Genomic_DNA"/>
</dbReference>
<gene>
    <name evidence="1" type="ORF">EmuJ_000534700</name>
</gene>
<reference evidence="1" key="1">
    <citation type="journal article" date="2013" name="Nature">
        <title>The genomes of four tapeworm species reveal adaptations to parasitism.</title>
        <authorList>
            <person name="Tsai I.J."/>
            <person name="Zarowiecki M."/>
            <person name="Holroyd N."/>
            <person name="Garciarrubio A."/>
            <person name="Sanchez-Flores A."/>
            <person name="Brooks K.L."/>
            <person name="Tracey A."/>
            <person name="Bobes R.J."/>
            <person name="Fragoso G."/>
            <person name="Sciutto E."/>
            <person name="Aslett M."/>
            <person name="Beasley H."/>
            <person name="Bennett H.M."/>
            <person name="Cai J."/>
            <person name="Camicia F."/>
            <person name="Clark R."/>
            <person name="Cucher M."/>
            <person name="De Silva N."/>
            <person name="Day T.A."/>
            <person name="Deplazes P."/>
            <person name="Estrada K."/>
            <person name="Fernandez C."/>
            <person name="Holland P.W."/>
            <person name="Hou J."/>
            <person name="Hu S."/>
            <person name="Huckvale T."/>
            <person name="Hung S.S."/>
            <person name="Kamenetzky L."/>
            <person name="Keane J.A."/>
            <person name="Kiss F."/>
            <person name="Koziol U."/>
            <person name="Lambert O."/>
            <person name="Liu K."/>
            <person name="Luo X."/>
            <person name="Luo Y."/>
            <person name="Macchiaroli N."/>
            <person name="Nichol S."/>
            <person name="Paps J."/>
            <person name="Parkinson J."/>
            <person name="Pouchkina-Stantcheva N."/>
            <person name="Riddiford N."/>
            <person name="Rosenzvit M."/>
            <person name="Salinas G."/>
            <person name="Wasmuth J.D."/>
            <person name="Zamanian M."/>
            <person name="Zheng Y."/>
            <person name="Cai X."/>
            <person name="Soberon X."/>
            <person name="Olson P.D."/>
            <person name="Laclette J.P."/>
            <person name="Brehm K."/>
            <person name="Berriman M."/>
            <person name="Garciarrubio A."/>
            <person name="Bobes R.J."/>
            <person name="Fragoso G."/>
            <person name="Sanchez-Flores A."/>
            <person name="Estrada K."/>
            <person name="Cevallos M.A."/>
            <person name="Morett E."/>
            <person name="Gonzalez V."/>
            <person name="Portillo T."/>
            <person name="Ochoa-Leyva A."/>
            <person name="Jose M.V."/>
            <person name="Sciutto E."/>
            <person name="Landa A."/>
            <person name="Jimenez L."/>
            <person name="Valdes V."/>
            <person name="Carrero J.C."/>
            <person name="Larralde C."/>
            <person name="Morales-Montor J."/>
            <person name="Limon-Lason J."/>
            <person name="Soberon X."/>
            <person name="Laclette J.P."/>
        </authorList>
    </citation>
    <scope>NUCLEOTIDE SEQUENCE [LARGE SCALE GENOMIC DNA]</scope>
</reference>
<sequence>MSPPTESTKSSKFTAAKQRWLPPLRFSFSWPSAFLKLALTPANCLLIRAFAAPISPGGVSIRSQKSVFASSTVAAVATRISSTRRSNVRACAVTKVRIL</sequence>
<evidence type="ECO:0000313" key="1">
    <source>
        <dbReference type="EMBL" id="CDS38055.1"/>
    </source>
</evidence>
<proteinExistence type="predicted"/>
<evidence type="ECO:0000313" key="2">
    <source>
        <dbReference type="Proteomes" id="UP000017246"/>
    </source>
</evidence>
<keyword evidence="2" id="KW-1185">Reference proteome</keyword>